<reference evidence="2" key="1">
    <citation type="submission" date="2022-12" db="EMBL/GenBank/DDBJ databases">
        <authorList>
            <person name="Webb A."/>
        </authorList>
    </citation>
    <scope>NUCLEOTIDE SEQUENCE</scope>
    <source>
        <strain evidence="2">Hp1</strain>
    </source>
</reference>
<gene>
    <name evidence="2" type="ORF">HBR001_LOCUS6903</name>
</gene>
<accession>A0AAV0UJP4</accession>
<name>A0AAV0UJP4_HYABA</name>
<evidence type="ECO:0000313" key="3">
    <source>
        <dbReference type="Proteomes" id="UP001162031"/>
    </source>
</evidence>
<evidence type="ECO:0008006" key="4">
    <source>
        <dbReference type="Google" id="ProtNLM"/>
    </source>
</evidence>
<organism evidence="2 3">
    <name type="scientific">Hyaloperonospora brassicae</name>
    <name type="common">Brassica downy mildew</name>
    <name type="synonym">Peronospora brassicae</name>
    <dbReference type="NCBI Taxonomy" id="162125"/>
    <lineage>
        <taxon>Eukaryota</taxon>
        <taxon>Sar</taxon>
        <taxon>Stramenopiles</taxon>
        <taxon>Oomycota</taxon>
        <taxon>Peronosporomycetes</taxon>
        <taxon>Peronosporales</taxon>
        <taxon>Peronosporaceae</taxon>
        <taxon>Hyaloperonospora</taxon>
    </lineage>
</organism>
<protein>
    <recommendedName>
        <fullName evidence="4">RxLR effector candidate protein</fullName>
    </recommendedName>
</protein>
<feature type="chain" id="PRO_5043695788" description="RxLR effector candidate protein" evidence="1">
    <location>
        <begin position="21"/>
        <end position="252"/>
    </location>
</feature>
<keyword evidence="3" id="KW-1185">Reference proteome</keyword>
<evidence type="ECO:0000256" key="1">
    <source>
        <dbReference type="SAM" id="SignalP"/>
    </source>
</evidence>
<keyword evidence="1" id="KW-0732">Signal</keyword>
<sequence length="252" mass="28477">MRLLVDFLLCTAACFAVVNALAPDPALGVSAQEDTSRRLISFAHEQEEDRSLTLQAILKNSRLTSRINEKAMAGTQLRQGVHISLPTVQPDDLDDLAWSTKLIASKAIAPLKEQATKQQIQLLQRYLDKGESPTVVFKLLALDKKADGILMNRELNTWLSYSTSFLREFPNETKKNVSLLDMLILHFESSGTSRILTASKGEKPNLASFLERELLERWHSKLKSPAYVYRMLGKQALHDYLRLIRSAEPSRR</sequence>
<proteinExistence type="predicted"/>
<dbReference type="EMBL" id="CANTFL010001315">
    <property type="protein sequence ID" value="CAI5736677.1"/>
    <property type="molecule type" value="Genomic_DNA"/>
</dbReference>
<comment type="caution">
    <text evidence="2">The sequence shown here is derived from an EMBL/GenBank/DDBJ whole genome shotgun (WGS) entry which is preliminary data.</text>
</comment>
<dbReference type="AlphaFoldDB" id="A0AAV0UJP4"/>
<dbReference type="Proteomes" id="UP001162031">
    <property type="component" value="Unassembled WGS sequence"/>
</dbReference>
<evidence type="ECO:0000313" key="2">
    <source>
        <dbReference type="EMBL" id="CAI5736677.1"/>
    </source>
</evidence>
<feature type="signal peptide" evidence="1">
    <location>
        <begin position="1"/>
        <end position="20"/>
    </location>
</feature>